<accession>A0A8T3YMD0</accession>
<organism evidence="2 3">
    <name type="scientific">Candidatus Iainarchaeum sp</name>
    <dbReference type="NCBI Taxonomy" id="3101447"/>
    <lineage>
        <taxon>Archaea</taxon>
        <taxon>Candidatus Iainarchaeota</taxon>
        <taxon>Candidatus Iainarchaeia</taxon>
        <taxon>Candidatus Iainarchaeales</taxon>
        <taxon>Candidatus Iainarchaeaceae</taxon>
        <taxon>Candidatus Iainarchaeum</taxon>
    </lineage>
</organism>
<dbReference type="EMBL" id="JACQPB010000045">
    <property type="protein sequence ID" value="MBI4210857.1"/>
    <property type="molecule type" value="Genomic_DNA"/>
</dbReference>
<dbReference type="Pfam" id="PF01978">
    <property type="entry name" value="TrmB"/>
    <property type="match status" value="1"/>
</dbReference>
<evidence type="ECO:0000259" key="1">
    <source>
        <dbReference type="Pfam" id="PF01978"/>
    </source>
</evidence>
<proteinExistence type="predicted"/>
<protein>
    <recommendedName>
        <fullName evidence="1">Transcription regulator TrmB N-terminal domain-containing protein</fullName>
    </recommendedName>
</protein>
<dbReference type="SUPFAM" id="SSF46785">
    <property type="entry name" value="Winged helix' DNA-binding domain"/>
    <property type="match status" value="1"/>
</dbReference>
<dbReference type="InterPro" id="IPR002831">
    <property type="entry name" value="Tscrpt_reg_TrmB_N"/>
</dbReference>
<dbReference type="PANTHER" id="PTHR34293:SF1">
    <property type="entry name" value="HTH-TYPE TRANSCRIPTIONAL REGULATOR TRMBL2"/>
    <property type="match status" value="1"/>
</dbReference>
<feature type="domain" description="Transcription regulator TrmB N-terminal" evidence="1">
    <location>
        <begin position="6"/>
        <end position="74"/>
    </location>
</feature>
<gene>
    <name evidence="2" type="ORF">HY544_05110</name>
</gene>
<evidence type="ECO:0000313" key="2">
    <source>
        <dbReference type="EMBL" id="MBI4210857.1"/>
    </source>
</evidence>
<name>A0A8T3YMD0_9ARCH</name>
<dbReference type="PANTHER" id="PTHR34293">
    <property type="entry name" value="HTH-TYPE TRANSCRIPTIONAL REGULATOR TRMBL2"/>
    <property type="match status" value="1"/>
</dbReference>
<reference evidence="2" key="1">
    <citation type="submission" date="2020-07" db="EMBL/GenBank/DDBJ databases">
        <title>Huge and variable diversity of episymbiotic CPR bacteria and DPANN archaea in groundwater ecosystems.</title>
        <authorList>
            <person name="He C.Y."/>
            <person name="Keren R."/>
            <person name="Whittaker M."/>
            <person name="Farag I.F."/>
            <person name="Doudna J."/>
            <person name="Cate J.H.D."/>
            <person name="Banfield J.F."/>
        </authorList>
    </citation>
    <scope>NUCLEOTIDE SEQUENCE</scope>
    <source>
        <strain evidence="2">NC_groundwater_1296_Ag_S-0.2um_52_80</strain>
    </source>
</reference>
<dbReference type="Gene3D" id="1.10.10.10">
    <property type="entry name" value="Winged helix-like DNA-binding domain superfamily/Winged helix DNA-binding domain"/>
    <property type="match status" value="1"/>
</dbReference>
<sequence>MIEATLERLGFSPSETKVYLHLLRSGSGYANSISAATHINRTNVYEALDRLIAKGAVSFVSKNKVKSFQAKPPEHLKVLVEEKEADVERTRRALLKDIIELKKSAPKVKESLEAGIFVGRKALKSIFEEMLDAGEPLSFLAANLQFRYFFGAYFWQWHKKRASLGIIQRTIFPESVRKDVKPPELWERKFVGNGYTSPTTTIVYGDNCLFIQWTKEPLAIKIENAGIARSHQNYFNALWKMAKE</sequence>
<evidence type="ECO:0000313" key="3">
    <source>
        <dbReference type="Proteomes" id="UP000732298"/>
    </source>
</evidence>
<dbReference type="AlphaFoldDB" id="A0A8T3YMD0"/>
<dbReference type="InterPro" id="IPR036388">
    <property type="entry name" value="WH-like_DNA-bd_sf"/>
</dbReference>
<dbReference type="Proteomes" id="UP000732298">
    <property type="component" value="Unassembled WGS sequence"/>
</dbReference>
<dbReference type="InterPro" id="IPR036390">
    <property type="entry name" value="WH_DNA-bd_sf"/>
</dbReference>
<dbReference type="InterPro" id="IPR051797">
    <property type="entry name" value="TrmB-like"/>
</dbReference>
<comment type="caution">
    <text evidence="2">The sequence shown here is derived from an EMBL/GenBank/DDBJ whole genome shotgun (WGS) entry which is preliminary data.</text>
</comment>